<evidence type="ECO:0000313" key="4">
    <source>
        <dbReference type="Proteomes" id="UP000053424"/>
    </source>
</evidence>
<reference evidence="3 4" key="1">
    <citation type="submission" date="2014-04" db="EMBL/GenBank/DDBJ databases">
        <authorList>
            <consortium name="DOE Joint Genome Institute"/>
            <person name="Kuo A."/>
            <person name="Gay G."/>
            <person name="Dore J."/>
            <person name="Kohler A."/>
            <person name="Nagy L.G."/>
            <person name="Floudas D."/>
            <person name="Copeland A."/>
            <person name="Barry K.W."/>
            <person name="Cichocki N."/>
            <person name="Veneault-Fourrey C."/>
            <person name="LaButti K."/>
            <person name="Lindquist E.A."/>
            <person name="Lipzen A."/>
            <person name="Lundell T."/>
            <person name="Morin E."/>
            <person name="Murat C."/>
            <person name="Sun H."/>
            <person name="Tunlid A."/>
            <person name="Henrissat B."/>
            <person name="Grigoriev I.V."/>
            <person name="Hibbett D.S."/>
            <person name="Martin F."/>
            <person name="Nordberg H.P."/>
            <person name="Cantor M.N."/>
            <person name="Hua S.X."/>
        </authorList>
    </citation>
    <scope>NUCLEOTIDE SEQUENCE [LARGE SCALE GENOMIC DNA]</scope>
    <source>
        <strain evidence="4">h7</strain>
    </source>
</reference>
<dbReference type="AlphaFoldDB" id="A0A0C2YJQ6"/>
<organism evidence="3 4">
    <name type="scientific">Hebeloma cylindrosporum</name>
    <dbReference type="NCBI Taxonomy" id="76867"/>
    <lineage>
        <taxon>Eukaryota</taxon>
        <taxon>Fungi</taxon>
        <taxon>Dikarya</taxon>
        <taxon>Basidiomycota</taxon>
        <taxon>Agaricomycotina</taxon>
        <taxon>Agaricomycetes</taxon>
        <taxon>Agaricomycetidae</taxon>
        <taxon>Agaricales</taxon>
        <taxon>Agaricineae</taxon>
        <taxon>Hymenogastraceae</taxon>
        <taxon>Hebeloma</taxon>
    </lineage>
</organism>
<sequence length="569" mass="61725">MDEPESQPIDIGKGRANEPTEQTPLLGSTSTILDDEPIPPPRQLRRKLTAVFLVSLWICILVFIGGGLLAWSYASRASNLALEDMLVFAGPDRIDVRNMTSDGVVWVNVKGRIGLDVGNVGVWKWVIRSLDKVSVELSTVRISAESELVRVDIPPLDIPLSVDPPDDKSWLAEVERDIRVQLTGNRTVLEEFMRETWSQRMLSVHADVNEVRVAWKRIFKNKMENIRTNIRMKVPIGGGPFPSFDNLVFNVSSSPLTITASATVVNPAPDTLSLTVPSLPFTVSTADKLQLASVSTAPIILTHPNITVHISGSVLSIPAAAFPSLSLLVSRYISGQPNALFISSPLLQQLSEIEVEFPAPNPKPQLLRDVTIRDMKIKPFGGLFLASGVVEGKVVLPKGINIDLDVSNVFPDVLIFDGEVPGDDELFQRGTATHQNRLNDSDTQLPPAPPESPLPSPLPSHAFARVRPDDWLPSLSVRIEPPEDDDAGATYFVSAKVVDVPLEVLPGRQKEFSNFVTKVIFSGEGADAGIQGTAAVVASVDGLPVNESGEIVLQGLPFHGTVHVGKRGL</sequence>
<name>A0A0C2YJQ6_HEBCY</name>
<accession>A0A0C2YJQ6</accession>
<dbReference type="STRING" id="686832.A0A0C2YJQ6"/>
<feature type="non-terminal residue" evidence="3">
    <location>
        <position position="569"/>
    </location>
</feature>
<evidence type="ECO:0000313" key="3">
    <source>
        <dbReference type="EMBL" id="KIM41262.1"/>
    </source>
</evidence>
<reference evidence="4" key="2">
    <citation type="submission" date="2015-01" db="EMBL/GenBank/DDBJ databases">
        <title>Evolutionary Origins and Diversification of the Mycorrhizal Mutualists.</title>
        <authorList>
            <consortium name="DOE Joint Genome Institute"/>
            <consortium name="Mycorrhizal Genomics Consortium"/>
            <person name="Kohler A."/>
            <person name="Kuo A."/>
            <person name="Nagy L.G."/>
            <person name="Floudas D."/>
            <person name="Copeland A."/>
            <person name="Barry K.W."/>
            <person name="Cichocki N."/>
            <person name="Veneault-Fourrey C."/>
            <person name="LaButti K."/>
            <person name="Lindquist E.A."/>
            <person name="Lipzen A."/>
            <person name="Lundell T."/>
            <person name="Morin E."/>
            <person name="Murat C."/>
            <person name="Riley R."/>
            <person name="Ohm R."/>
            <person name="Sun H."/>
            <person name="Tunlid A."/>
            <person name="Henrissat B."/>
            <person name="Grigoriev I.V."/>
            <person name="Hibbett D.S."/>
            <person name="Martin F."/>
        </authorList>
    </citation>
    <scope>NUCLEOTIDE SEQUENCE [LARGE SCALE GENOMIC DNA]</scope>
    <source>
        <strain evidence="4">h7</strain>
    </source>
</reference>
<feature type="region of interest" description="Disordered" evidence="1">
    <location>
        <begin position="1"/>
        <end position="31"/>
    </location>
</feature>
<feature type="compositionally biased region" description="Pro residues" evidence="1">
    <location>
        <begin position="446"/>
        <end position="458"/>
    </location>
</feature>
<dbReference type="HOGENOM" id="CLU_014996_0_0_1"/>
<protein>
    <submittedName>
        <fullName evidence="3">Uncharacterized protein</fullName>
    </submittedName>
</protein>
<feature type="compositionally biased region" description="Polar residues" evidence="1">
    <location>
        <begin position="19"/>
        <end position="31"/>
    </location>
</feature>
<dbReference type="EMBL" id="KN831780">
    <property type="protein sequence ID" value="KIM41262.1"/>
    <property type="molecule type" value="Genomic_DNA"/>
</dbReference>
<evidence type="ECO:0000256" key="2">
    <source>
        <dbReference type="SAM" id="Phobius"/>
    </source>
</evidence>
<keyword evidence="2" id="KW-1133">Transmembrane helix</keyword>
<dbReference type="Proteomes" id="UP000053424">
    <property type="component" value="Unassembled WGS sequence"/>
</dbReference>
<feature type="transmembrane region" description="Helical" evidence="2">
    <location>
        <begin position="50"/>
        <end position="74"/>
    </location>
</feature>
<feature type="compositionally biased region" description="Polar residues" evidence="1">
    <location>
        <begin position="434"/>
        <end position="444"/>
    </location>
</feature>
<keyword evidence="4" id="KW-1185">Reference proteome</keyword>
<evidence type="ECO:0000256" key="1">
    <source>
        <dbReference type="SAM" id="MobiDB-lite"/>
    </source>
</evidence>
<dbReference type="OrthoDB" id="10039566at2759"/>
<keyword evidence="2" id="KW-0812">Transmembrane</keyword>
<feature type="region of interest" description="Disordered" evidence="1">
    <location>
        <begin position="434"/>
        <end position="460"/>
    </location>
</feature>
<proteinExistence type="predicted"/>
<gene>
    <name evidence="3" type="ORF">M413DRAFT_445300</name>
</gene>
<keyword evidence="2" id="KW-0472">Membrane</keyword>